<evidence type="ECO:0000256" key="1">
    <source>
        <dbReference type="SAM" id="Coils"/>
    </source>
</evidence>
<sequence>MILLAGGVLKNYQPPISVILEAISGNVVSAEGLPTNPASESEKDTSGVIAFSKSEEPWALFETHFAEAEKKPHVLAFYLPAKLGLAHYLAAGLKPDEAAFAWITTTKSVLNFVRKHRKSVFLVNADTALQFPEEFIEICVNKYRFNGTDRVGDLPRRPPVSDLHGIFANQIIRQNQDVLKLQQELEARSEPISPYSTPDVFDLKSVFEELNASTENYEIAKAQINQLEAKGVKASQKLEDISTRFGKLSDANQSLESENKLLLEQMEAMQADLVGSQDALEQNKALYVEQLDAVRAELADNNQRFEKNKSLLLEQLEAVQAELIESQKNPDGKKLLNENARLKSDLSDLQAAHEATLLHAKELAEANAEAIDDARRSNMKDDLMSEQMASIQSDATETYHNYLKVSTELEELKKVARWKEGKTERLVAELENDLARTHKRIDSLQSSFSWKVTRPVRILSRAIGLAGRRASQSDVNRVYQSGLFDVDWYLKTYPDLANISMSPIEHFVNYGAFEGRSPGPKFNTRKYTKDNPDVLIDGVNPLLHFLESRNEN</sequence>
<organism evidence="2 3">
    <name type="scientific">Litorimonas cladophorae</name>
    <dbReference type="NCBI Taxonomy" id="1220491"/>
    <lineage>
        <taxon>Bacteria</taxon>
        <taxon>Pseudomonadati</taxon>
        <taxon>Pseudomonadota</taxon>
        <taxon>Alphaproteobacteria</taxon>
        <taxon>Maricaulales</taxon>
        <taxon>Robiginitomaculaceae</taxon>
    </lineage>
</organism>
<dbReference type="Proteomes" id="UP000600865">
    <property type="component" value="Unassembled WGS sequence"/>
</dbReference>
<feature type="coiled-coil region" evidence="1">
    <location>
        <begin position="210"/>
        <end position="352"/>
    </location>
</feature>
<dbReference type="RefSeq" id="WP_189585391.1">
    <property type="nucleotide sequence ID" value="NZ_BMYV01000002.1"/>
</dbReference>
<gene>
    <name evidence="2" type="ORF">GCM10011309_20890</name>
</gene>
<reference evidence="2 3" key="1">
    <citation type="journal article" date="2014" name="Int. J. Syst. Evol. Microbiol.">
        <title>Complete genome sequence of Corynebacterium casei LMG S-19264T (=DSM 44701T), isolated from a smear-ripened cheese.</title>
        <authorList>
            <consortium name="US DOE Joint Genome Institute (JGI-PGF)"/>
            <person name="Walter F."/>
            <person name="Albersmeier A."/>
            <person name="Kalinowski J."/>
            <person name="Ruckert C."/>
        </authorList>
    </citation>
    <scope>NUCLEOTIDE SEQUENCE [LARGE SCALE GENOMIC DNA]</scope>
    <source>
        <strain evidence="2 3">KCTC 23968</strain>
    </source>
</reference>
<evidence type="ECO:0000313" key="3">
    <source>
        <dbReference type="Proteomes" id="UP000600865"/>
    </source>
</evidence>
<name>A0A918KP35_9PROT</name>
<accession>A0A918KP35</accession>
<dbReference type="EMBL" id="BMYV01000002">
    <property type="protein sequence ID" value="GGX70586.1"/>
    <property type="molecule type" value="Genomic_DNA"/>
</dbReference>
<protein>
    <submittedName>
        <fullName evidence="2">Uncharacterized protein</fullName>
    </submittedName>
</protein>
<keyword evidence="1" id="KW-0175">Coiled coil</keyword>
<evidence type="ECO:0000313" key="2">
    <source>
        <dbReference type="EMBL" id="GGX70586.1"/>
    </source>
</evidence>
<dbReference type="AlphaFoldDB" id="A0A918KP35"/>
<keyword evidence="3" id="KW-1185">Reference proteome</keyword>
<comment type="caution">
    <text evidence="2">The sequence shown here is derived from an EMBL/GenBank/DDBJ whole genome shotgun (WGS) entry which is preliminary data.</text>
</comment>
<proteinExistence type="predicted"/>